<dbReference type="Pfam" id="PF13459">
    <property type="entry name" value="Fer4_15"/>
    <property type="match status" value="1"/>
</dbReference>
<dbReference type="SUPFAM" id="SSF54862">
    <property type="entry name" value="4Fe-4S ferredoxins"/>
    <property type="match status" value="1"/>
</dbReference>
<dbReference type="GO" id="GO:0046872">
    <property type="term" value="F:metal ion binding"/>
    <property type="evidence" value="ECO:0007669"/>
    <property type="project" value="UniProtKB-KW"/>
</dbReference>
<evidence type="ECO:0000256" key="3">
    <source>
        <dbReference type="ARBA" id="ARBA00022723"/>
    </source>
</evidence>
<organism evidence="9 10">
    <name type="scientific">Amycolatopsis keratiniphila subsp. keratiniphila</name>
    <dbReference type="NCBI Taxonomy" id="227715"/>
    <lineage>
        <taxon>Bacteria</taxon>
        <taxon>Bacillati</taxon>
        <taxon>Actinomycetota</taxon>
        <taxon>Actinomycetes</taxon>
        <taxon>Pseudonocardiales</taxon>
        <taxon>Pseudonocardiaceae</taxon>
        <taxon>Amycolatopsis</taxon>
        <taxon>Amycolatopsis japonica group</taxon>
    </lineage>
</organism>
<name>A0A1W2LZJ7_9PSEU</name>
<dbReference type="PANTHER" id="PTHR36923:SF3">
    <property type="entry name" value="FERREDOXIN"/>
    <property type="match status" value="1"/>
</dbReference>
<evidence type="ECO:0000256" key="7">
    <source>
        <dbReference type="ARBA" id="ARBA00023291"/>
    </source>
</evidence>
<comment type="cofactor">
    <cofactor evidence="1">
        <name>[3Fe-4S] cluster</name>
        <dbReference type="ChEBI" id="CHEBI:21137"/>
    </cofactor>
</comment>
<dbReference type="AlphaFoldDB" id="A0A1W2LZJ7"/>
<dbReference type="InterPro" id="IPR051269">
    <property type="entry name" value="Fe-S_cluster_ET"/>
</dbReference>
<keyword evidence="3" id="KW-0479">Metal-binding</keyword>
<dbReference type="PROSITE" id="PS51379">
    <property type="entry name" value="4FE4S_FER_2"/>
    <property type="match status" value="1"/>
</dbReference>
<keyword evidence="4" id="KW-0249">Electron transport</keyword>
<evidence type="ECO:0000256" key="2">
    <source>
        <dbReference type="ARBA" id="ARBA00022448"/>
    </source>
</evidence>
<evidence type="ECO:0000256" key="4">
    <source>
        <dbReference type="ARBA" id="ARBA00022982"/>
    </source>
</evidence>
<feature type="domain" description="4Fe-4S ferredoxin-type" evidence="8">
    <location>
        <begin position="1"/>
        <end position="29"/>
    </location>
</feature>
<evidence type="ECO:0000256" key="6">
    <source>
        <dbReference type="ARBA" id="ARBA00023014"/>
    </source>
</evidence>
<accession>A0A1W2LZJ7</accession>
<keyword evidence="6" id="KW-0411">Iron-sulfur</keyword>
<proteinExistence type="predicted"/>
<comment type="caution">
    <text evidence="9">The sequence shown here is derived from an EMBL/GenBank/DDBJ whole genome shotgun (WGS) entry which is preliminary data.</text>
</comment>
<dbReference type="Proteomes" id="UP000076660">
    <property type="component" value="Unassembled WGS sequence"/>
</dbReference>
<sequence length="65" mass="6951">MKISADYDRCEGHGLCTEQAPAIFELDDDAELVHHFDGSDIPPEQLAAAQAAVTSCPVAALRELP</sequence>
<gene>
    <name evidence="9" type="ORF">AVR91_0210615</name>
</gene>
<evidence type="ECO:0000256" key="5">
    <source>
        <dbReference type="ARBA" id="ARBA00023004"/>
    </source>
</evidence>
<dbReference type="RefSeq" id="WP_063273657.1">
    <property type="nucleotide sequence ID" value="NZ_LQMT02000010.1"/>
</dbReference>
<evidence type="ECO:0000313" key="10">
    <source>
        <dbReference type="Proteomes" id="UP000076660"/>
    </source>
</evidence>
<keyword evidence="7" id="KW-0003">3Fe-4S</keyword>
<evidence type="ECO:0000313" key="9">
    <source>
        <dbReference type="EMBL" id="ONF72628.1"/>
    </source>
</evidence>
<dbReference type="Gene3D" id="3.30.70.20">
    <property type="match status" value="1"/>
</dbReference>
<evidence type="ECO:0000259" key="8">
    <source>
        <dbReference type="PROSITE" id="PS51379"/>
    </source>
</evidence>
<protein>
    <submittedName>
        <fullName evidence="9">Ferredoxin</fullName>
    </submittedName>
</protein>
<dbReference type="GO" id="GO:0051538">
    <property type="term" value="F:3 iron, 4 sulfur cluster binding"/>
    <property type="evidence" value="ECO:0007669"/>
    <property type="project" value="UniProtKB-KW"/>
</dbReference>
<evidence type="ECO:0000256" key="1">
    <source>
        <dbReference type="ARBA" id="ARBA00001927"/>
    </source>
</evidence>
<dbReference type="OrthoDB" id="3215002at2"/>
<dbReference type="PANTHER" id="PTHR36923">
    <property type="entry name" value="FERREDOXIN"/>
    <property type="match status" value="1"/>
</dbReference>
<reference evidence="9 10" key="1">
    <citation type="submission" date="2016-12" db="EMBL/GenBank/DDBJ databases">
        <title>Amycolatopsis keratiniphila subsp. keratiniphila genome sequencing and assembly.</title>
        <authorList>
            <person name="Mayilraj S."/>
            <person name="Kaur N."/>
        </authorList>
    </citation>
    <scope>NUCLEOTIDE SEQUENCE [LARGE SCALE GENOMIC DNA]</scope>
    <source>
        <strain evidence="9 10">DSM 44409</strain>
    </source>
</reference>
<keyword evidence="5" id="KW-0408">Iron</keyword>
<dbReference type="InterPro" id="IPR017896">
    <property type="entry name" value="4Fe4S_Fe-S-bd"/>
</dbReference>
<keyword evidence="2" id="KW-0813">Transport</keyword>
<dbReference type="EMBL" id="LQMT02000010">
    <property type="protein sequence ID" value="ONF72628.1"/>
    <property type="molecule type" value="Genomic_DNA"/>
</dbReference>